<protein>
    <submittedName>
        <fullName evidence="1">Uncharacterized protein</fullName>
    </submittedName>
</protein>
<dbReference type="Proteomes" id="UP000607653">
    <property type="component" value="Unassembled WGS sequence"/>
</dbReference>
<evidence type="ECO:0000313" key="1">
    <source>
        <dbReference type="EMBL" id="DAD32948.1"/>
    </source>
</evidence>
<name>A0A822YUM6_NELNU</name>
<dbReference type="AlphaFoldDB" id="A0A822YUM6"/>
<organism evidence="1 2">
    <name type="scientific">Nelumbo nucifera</name>
    <name type="common">Sacred lotus</name>
    <dbReference type="NCBI Taxonomy" id="4432"/>
    <lineage>
        <taxon>Eukaryota</taxon>
        <taxon>Viridiplantae</taxon>
        <taxon>Streptophyta</taxon>
        <taxon>Embryophyta</taxon>
        <taxon>Tracheophyta</taxon>
        <taxon>Spermatophyta</taxon>
        <taxon>Magnoliopsida</taxon>
        <taxon>Proteales</taxon>
        <taxon>Nelumbonaceae</taxon>
        <taxon>Nelumbo</taxon>
    </lineage>
</organism>
<evidence type="ECO:0000313" key="2">
    <source>
        <dbReference type="Proteomes" id="UP000607653"/>
    </source>
</evidence>
<dbReference type="EMBL" id="DUZY01000003">
    <property type="protein sequence ID" value="DAD32948.1"/>
    <property type="molecule type" value="Genomic_DNA"/>
</dbReference>
<reference evidence="1 2" key="1">
    <citation type="journal article" date="2020" name="Mol. Biol. Evol.">
        <title>Distinct Expression and Methylation Patterns for Genes with Different Fates following a Single Whole-Genome Duplication in Flowering Plants.</title>
        <authorList>
            <person name="Shi T."/>
            <person name="Rahmani R.S."/>
            <person name="Gugger P.F."/>
            <person name="Wang M."/>
            <person name="Li H."/>
            <person name="Zhang Y."/>
            <person name="Li Z."/>
            <person name="Wang Q."/>
            <person name="Van de Peer Y."/>
            <person name="Marchal K."/>
            <person name="Chen J."/>
        </authorList>
    </citation>
    <scope>NUCLEOTIDE SEQUENCE [LARGE SCALE GENOMIC DNA]</scope>
    <source>
        <tissue evidence="1">Leaf</tissue>
    </source>
</reference>
<comment type="caution">
    <text evidence="1">The sequence shown here is derived from an EMBL/GenBank/DDBJ whole genome shotgun (WGS) entry which is preliminary data.</text>
</comment>
<proteinExistence type="predicted"/>
<accession>A0A822YUM6</accession>
<keyword evidence="2" id="KW-1185">Reference proteome</keyword>
<sequence length="44" mass="4976">MNSSWFLQVEPSPATGTFSKLQSTSIVYFIFFTGLTKNAFLQHC</sequence>
<gene>
    <name evidence="1" type="ORF">HUJ06_011799</name>
</gene>